<dbReference type="Pfam" id="PF13541">
    <property type="entry name" value="ChlI"/>
    <property type="match status" value="1"/>
</dbReference>
<organism evidence="4 5">
    <name type="scientific">Aquipuribacter hungaricus</name>
    <dbReference type="NCBI Taxonomy" id="545624"/>
    <lineage>
        <taxon>Bacteria</taxon>
        <taxon>Bacillati</taxon>
        <taxon>Actinomycetota</taxon>
        <taxon>Actinomycetes</taxon>
        <taxon>Micrococcales</taxon>
        <taxon>Intrasporangiaceae</taxon>
        <taxon>Aquipuribacter</taxon>
    </lineage>
</organism>
<dbReference type="InterPro" id="IPR014721">
    <property type="entry name" value="Ribsml_uS5_D2-typ_fold_subgr"/>
</dbReference>
<dbReference type="NCBIfam" id="TIGR00368">
    <property type="entry name" value="YifB family Mg chelatase-like AAA ATPase"/>
    <property type="match status" value="1"/>
</dbReference>
<dbReference type="Pfam" id="PF13335">
    <property type="entry name" value="Mg_chelatase_C"/>
    <property type="match status" value="1"/>
</dbReference>
<evidence type="ECO:0000256" key="2">
    <source>
        <dbReference type="SAM" id="MobiDB-lite"/>
    </source>
</evidence>
<evidence type="ECO:0000256" key="1">
    <source>
        <dbReference type="ARBA" id="ARBA00006354"/>
    </source>
</evidence>
<dbReference type="Proteomes" id="UP001595685">
    <property type="component" value="Unassembled WGS sequence"/>
</dbReference>
<dbReference type="InterPro" id="IPR020568">
    <property type="entry name" value="Ribosomal_Su5_D2-typ_SF"/>
</dbReference>
<dbReference type="PANTHER" id="PTHR32039">
    <property type="entry name" value="MAGNESIUM-CHELATASE SUBUNIT CHLI"/>
    <property type="match status" value="1"/>
</dbReference>
<feature type="domain" description="AAA+ ATPase" evidence="3">
    <location>
        <begin position="220"/>
        <end position="405"/>
    </location>
</feature>
<dbReference type="Gene3D" id="3.40.50.300">
    <property type="entry name" value="P-loop containing nucleotide triphosphate hydrolases"/>
    <property type="match status" value="1"/>
</dbReference>
<dbReference type="InterPro" id="IPR000523">
    <property type="entry name" value="Mg_chelatse_chII-like_cat_dom"/>
</dbReference>
<name>A0ABV7WER8_9MICO</name>
<dbReference type="InterPro" id="IPR027417">
    <property type="entry name" value="P-loop_NTPase"/>
</dbReference>
<dbReference type="SUPFAM" id="SSF52540">
    <property type="entry name" value="P-loop containing nucleoside triphosphate hydrolases"/>
    <property type="match status" value="1"/>
</dbReference>
<dbReference type="InterPro" id="IPR045006">
    <property type="entry name" value="CHLI-like"/>
</dbReference>
<evidence type="ECO:0000259" key="3">
    <source>
        <dbReference type="SMART" id="SM00382"/>
    </source>
</evidence>
<dbReference type="InterPro" id="IPR004482">
    <property type="entry name" value="Mg_chelat-rel"/>
</dbReference>
<accession>A0ABV7WER8</accession>
<dbReference type="InterPro" id="IPR025158">
    <property type="entry name" value="Mg_chelat-rel_C"/>
</dbReference>
<gene>
    <name evidence="4" type="ORF">ACFOLH_08170</name>
</gene>
<dbReference type="SMART" id="SM00382">
    <property type="entry name" value="AAA"/>
    <property type="match status" value="1"/>
</dbReference>
<dbReference type="InterPro" id="IPR003593">
    <property type="entry name" value="AAA+_ATPase"/>
</dbReference>
<sequence>MGLGRTLCAALVGLEGHVVEVEAHVSPGLVQWVVVGLPDTGVLEARDRVRSALVASRQAPPQARVTVNLSPAGLPKSGTAFDLGVAVSVLAAVGQVPQTVAEVGHVGELGLDGSVRSVPGVLPAVLGLVRAGVRRVVVPRRDVPEARLVPGVEVVGVGSLAEAVALHRGEPWDEHPGEPPGRARPEGDPAGGAEGGRVPDLADVVGQQMGRRAVEVVAAGAHHLLMLGPPGSGKTMLAARLPGLLPDLDDADALTATSVHSLAGTLAAPRLLRRPPFEAPHHTSSVAAVVGGGTGLPRPGAASRAHAGVLFLDECPEFRRGVLDALRQPLEQGVVEVQRAKGMARLPARFQLVMAANPCPCGNASAGARGERCRCAPRTRQSYLARLSGPLLDRVDVQVEVPGVAAALWASAEPGESTAVVAARVRSARATARQRWGPEWPTNAQVPGTVLRSPRHRPASSVLAPLVRGVDRGTLTARGYDRALRVAWSIADLAGRDGPGADEVSEAVSFRTLASLA</sequence>
<dbReference type="Gene3D" id="3.30.230.10">
    <property type="match status" value="1"/>
</dbReference>
<keyword evidence="5" id="KW-1185">Reference proteome</keyword>
<comment type="caution">
    <text evidence="4">The sequence shown here is derived from an EMBL/GenBank/DDBJ whole genome shotgun (WGS) entry which is preliminary data.</text>
</comment>
<dbReference type="CDD" id="cd00009">
    <property type="entry name" value="AAA"/>
    <property type="match status" value="1"/>
</dbReference>
<dbReference type="EMBL" id="JBHRWW010000004">
    <property type="protein sequence ID" value="MFC3688314.1"/>
    <property type="molecule type" value="Genomic_DNA"/>
</dbReference>
<feature type="region of interest" description="Disordered" evidence="2">
    <location>
        <begin position="168"/>
        <end position="199"/>
    </location>
</feature>
<protein>
    <submittedName>
        <fullName evidence="4">YifB family Mg chelatase-like AAA ATPase</fullName>
    </submittedName>
</protein>
<evidence type="ECO:0000313" key="5">
    <source>
        <dbReference type="Proteomes" id="UP001595685"/>
    </source>
</evidence>
<dbReference type="Pfam" id="PF01078">
    <property type="entry name" value="Mg_chelatase"/>
    <property type="match status" value="1"/>
</dbReference>
<evidence type="ECO:0000313" key="4">
    <source>
        <dbReference type="EMBL" id="MFC3688314.1"/>
    </source>
</evidence>
<dbReference type="PANTHER" id="PTHR32039:SF7">
    <property type="entry name" value="COMPETENCE PROTEIN COMM"/>
    <property type="match status" value="1"/>
</dbReference>
<reference evidence="5" key="1">
    <citation type="journal article" date="2019" name="Int. J. Syst. Evol. Microbiol.">
        <title>The Global Catalogue of Microorganisms (GCM) 10K type strain sequencing project: providing services to taxonomists for standard genome sequencing and annotation.</title>
        <authorList>
            <consortium name="The Broad Institute Genomics Platform"/>
            <consortium name="The Broad Institute Genome Sequencing Center for Infectious Disease"/>
            <person name="Wu L."/>
            <person name="Ma J."/>
        </authorList>
    </citation>
    <scope>NUCLEOTIDE SEQUENCE [LARGE SCALE GENOMIC DNA]</scope>
    <source>
        <strain evidence="5">NCAIM B.02333</strain>
    </source>
</reference>
<comment type="similarity">
    <text evidence="1">Belongs to the Mg-chelatase subunits D/I family. ComM subfamily.</text>
</comment>
<proteinExistence type="inferred from homology"/>
<feature type="compositionally biased region" description="Basic and acidic residues" evidence="2">
    <location>
        <begin position="168"/>
        <end position="187"/>
    </location>
</feature>
<dbReference type="RefSeq" id="WP_340292099.1">
    <property type="nucleotide sequence ID" value="NZ_JBBEOI010000059.1"/>
</dbReference>
<dbReference type="SUPFAM" id="SSF54211">
    <property type="entry name" value="Ribosomal protein S5 domain 2-like"/>
    <property type="match status" value="1"/>
</dbReference>